<dbReference type="CDD" id="cd00130">
    <property type="entry name" value="PAS"/>
    <property type="match status" value="1"/>
</dbReference>
<dbReference type="CDD" id="cd16922">
    <property type="entry name" value="HATPase_EvgS-ArcB-TorS-like"/>
    <property type="match status" value="1"/>
</dbReference>
<gene>
    <name evidence="20" type="ORF">DSLASN_22370</name>
</gene>
<dbReference type="InterPro" id="IPR011006">
    <property type="entry name" value="CheY-like_superfamily"/>
</dbReference>
<feature type="modified residue" description="4-aspartylphosphate" evidence="13">
    <location>
        <position position="1687"/>
    </location>
</feature>
<dbReference type="PROSITE" id="PS50894">
    <property type="entry name" value="HPT"/>
    <property type="match status" value="1"/>
</dbReference>
<dbReference type="Pfam" id="PF01627">
    <property type="entry name" value="Hpt"/>
    <property type="match status" value="1"/>
</dbReference>
<dbReference type="SMART" id="SM00388">
    <property type="entry name" value="HisKA"/>
    <property type="match status" value="1"/>
</dbReference>
<dbReference type="InterPro" id="IPR004358">
    <property type="entry name" value="Sig_transdc_His_kin-like_C"/>
</dbReference>
<evidence type="ECO:0000313" key="21">
    <source>
        <dbReference type="Proteomes" id="UP001320148"/>
    </source>
</evidence>
<dbReference type="CDD" id="cd17546">
    <property type="entry name" value="REC_hyHK_CKI1_RcsC-like"/>
    <property type="match status" value="2"/>
</dbReference>
<dbReference type="InterPro" id="IPR000014">
    <property type="entry name" value="PAS"/>
</dbReference>
<dbReference type="CDD" id="cd00088">
    <property type="entry name" value="HPT"/>
    <property type="match status" value="1"/>
</dbReference>
<dbReference type="Gene3D" id="3.30.565.10">
    <property type="entry name" value="Histidine kinase-like ATPase, C-terminal domain"/>
    <property type="match status" value="1"/>
</dbReference>
<dbReference type="SUPFAM" id="SSF53850">
    <property type="entry name" value="Periplasmic binding protein-like II"/>
    <property type="match status" value="4"/>
</dbReference>
<evidence type="ECO:0000259" key="16">
    <source>
        <dbReference type="PROSITE" id="PS50109"/>
    </source>
</evidence>
<feature type="domain" description="PAC" evidence="18">
    <location>
        <begin position="1176"/>
        <end position="1226"/>
    </location>
</feature>
<keyword evidence="8" id="KW-0067">ATP-binding</keyword>
<evidence type="ECO:0000256" key="3">
    <source>
        <dbReference type="ARBA" id="ARBA00012438"/>
    </source>
</evidence>
<evidence type="ECO:0000256" key="14">
    <source>
        <dbReference type="SAM" id="Coils"/>
    </source>
</evidence>
<keyword evidence="14" id="KW-0175">Coiled coil</keyword>
<dbReference type="InterPro" id="IPR003594">
    <property type="entry name" value="HATPase_dom"/>
</dbReference>
<evidence type="ECO:0000256" key="13">
    <source>
        <dbReference type="PROSITE-ProRule" id="PRU00169"/>
    </source>
</evidence>
<dbReference type="SMART" id="SM00073">
    <property type="entry name" value="HPT"/>
    <property type="match status" value="1"/>
</dbReference>
<dbReference type="Gene3D" id="3.40.50.2300">
    <property type="match status" value="2"/>
</dbReference>
<dbReference type="Pfam" id="PF00072">
    <property type="entry name" value="Response_reg"/>
    <property type="match status" value="2"/>
</dbReference>
<keyword evidence="15" id="KW-0732">Signal</keyword>
<dbReference type="NCBIfam" id="TIGR00229">
    <property type="entry name" value="sensory_box"/>
    <property type="match status" value="2"/>
</dbReference>
<dbReference type="InterPro" id="IPR000700">
    <property type="entry name" value="PAS-assoc_C"/>
</dbReference>
<evidence type="ECO:0000256" key="1">
    <source>
        <dbReference type="ARBA" id="ARBA00000085"/>
    </source>
</evidence>
<keyword evidence="6" id="KW-0812">Transmembrane</keyword>
<dbReference type="InterPro" id="IPR036097">
    <property type="entry name" value="HisK_dim/P_sf"/>
</dbReference>
<dbReference type="SUPFAM" id="SSF47226">
    <property type="entry name" value="Histidine-containing phosphotransfer domain, HPT domain"/>
    <property type="match status" value="1"/>
</dbReference>
<dbReference type="EMBL" id="AP024488">
    <property type="protein sequence ID" value="BCS96605.1"/>
    <property type="molecule type" value="Genomic_DNA"/>
</dbReference>
<reference evidence="20 21" key="1">
    <citation type="submission" date="2021-02" db="EMBL/GenBank/DDBJ databases">
        <title>Complete genome of Desulfoluna sp. strain ASN36.</title>
        <authorList>
            <person name="Takahashi A."/>
            <person name="Kojima H."/>
            <person name="Fukui M."/>
        </authorList>
    </citation>
    <scope>NUCLEOTIDE SEQUENCE [LARGE SCALE GENOMIC DNA]</scope>
    <source>
        <strain evidence="20 21">ASN36</strain>
    </source>
</reference>
<feature type="domain" description="Response regulatory" evidence="17">
    <location>
        <begin position="1633"/>
        <end position="1755"/>
    </location>
</feature>
<dbReference type="Gene3D" id="3.30.450.20">
    <property type="entry name" value="PAS domain"/>
    <property type="match status" value="2"/>
</dbReference>
<feature type="modified residue" description="Phosphohistidine" evidence="12">
    <location>
        <position position="1979"/>
    </location>
</feature>
<dbReference type="SMART" id="SM00387">
    <property type="entry name" value="HATPase_c"/>
    <property type="match status" value="1"/>
</dbReference>
<dbReference type="PROSITE" id="PS50113">
    <property type="entry name" value="PAC"/>
    <property type="match status" value="2"/>
</dbReference>
<dbReference type="CDD" id="cd00082">
    <property type="entry name" value="HisKA"/>
    <property type="match status" value="1"/>
</dbReference>
<dbReference type="InterPro" id="IPR035965">
    <property type="entry name" value="PAS-like_dom_sf"/>
</dbReference>
<dbReference type="Pfam" id="PF13426">
    <property type="entry name" value="PAS_9"/>
    <property type="match status" value="2"/>
</dbReference>
<dbReference type="EC" id="2.7.13.3" evidence="3"/>
<dbReference type="InterPro" id="IPR015168">
    <property type="entry name" value="SsuA/THI5"/>
</dbReference>
<dbReference type="Gene3D" id="1.10.287.130">
    <property type="match status" value="1"/>
</dbReference>
<dbReference type="InterPro" id="IPR036890">
    <property type="entry name" value="HATPase_C_sf"/>
</dbReference>
<dbReference type="InterPro" id="IPR003661">
    <property type="entry name" value="HisK_dim/P_dom"/>
</dbReference>
<dbReference type="Pfam" id="PF09084">
    <property type="entry name" value="NMT1"/>
    <property type="match status" value="1"/>
</dbReference>
<name>A0ABN6F5U8_9BACT</name>
<feature type="modified residue" description="4-aspartylphosphate" evidence="13">
    <location>
        <position position="1832"/>
    </location>
</feature>
<dbReference type="InterPro" id="IPR001789">
    <property type="entry name" value="Sig_transdc_resp-reg_receiver"/>
</dbReference>
<evidence type="ECO:0000256" key="12">
    <source>
        <dbReference type="PROSITE-ProRule" id="PRU00110"/>
    </source>
</evidence>
<feature type="domain" description="Response regulatory" evidence="17">
    <location>
        <begin position="1783"/>
        <end position="1900"/>
    </location>
</feature>
<dbReference type="InterPro" id="IPR036641">
    <property type="entry name" value="HPT_dom_sf"/>
</dbReference>
<dbReference type="Proteomes" id="UP001320148">
    <property type="component" value="Chromosome"/>
</dbReference>
<evidence type="ECO:0000256" key="4">
    <source>
        <dbReference type="ARBA" id="ARBA00022475"/>
    </source>
</evidence>
<dbReference type="Pfam" id="PF02518">
    <property type="entry name" value="HATPase_c"/>
    <property type="match status" value="1"/>
</dbReference>
<dbReference type="CDD" id="cd01007">
    <property type="entry name" value="PBP2_BvgS_HisK_like"/>
    <property type="match status" value="3"/>
</dbReference>
<keyword evidence="11" id="KW-0472">Membrane</keyword>
<evidence type="ECO:0000259" key="18">
    <source>
        <dbReference type="PROSITE" id="PS50113"/>
    </source>
</evidence>
<comment type="catalytic activity">
    <reaction evidence="1">
        <text>ATP + protein L-histidine = ADP + protein N-phospho-L-histidine.</text>
        <dbReference type="EC" id="2.7.13.3"/>
    </reaction>
</comment>
<comment type="subcellular location">
    <subcellularLocation>
        <location evidence="2">Cell membrane</location>
        <topology evidence="2">Multi-pass membrane protein</topology>
    </subcellularLocation>
</comment>
<dbReference type="PROSITE" id="PS50110">
    <property type="entry name" value="RESPONSE_REGULATORY"/>
    <property type="match status" value="2"/>
</dbReference>
<dbReference type="InterPro" id="IPR008207">
    <property type="entry name" value="Sig_transdc_His_kin_Hpt_dom"/>
</dbReference>
<evidence type="ECO:0000259" key="19">
    <source>
        <dbReference type="PROSITE" id="PS50894"/>
    </source>
</evidence>
<keyword evidence="4" id="KW-1003">Cell membrane</keyword>
<dbReference type="SUPFAM" id="SSF55874">
    <property type="entry name" value="ATPase domain of HSP90 chaperone/DNA topoisomerase II/histidine kinase"/>
    <property type="match status" value="1"/>
</dbReference>
<evidence type="ECO:0000256" key="8">
    <source>
        <dbReference type="ARBA" id="ARBA00022840"/>
    </source>
</evidence>
<dbReference type="InterPro" id="IPR005467">
    <property type="entry name" value="His_kinase_dom"/>
</dbReference>
<dbReference type="Gene3D" id="1.20.120.160">
    <property type="entry name" value="HPT domain"/>
    <property type="match status" value="1"/>
</dbReference>
<dbReference type="Pfam" id="PF00512">
    <property type="entry name" value="HisKA"/>
    <property type="match status" value="1"/>
</dbReference>
<dbReference type="PANTHER" id="PTHR45339:SF1">
    <property type="entry name" value="HYBRID SIGNAL TRANSDUCTION HISTIDINE KINASE J"/>
    <property type="match status" value="1"/>
</dbReference>
<feature type="chain" id="PRO_5046611875" description="histidine kinase" evidence="15">
    <location>
        <begin position="26"/>
        <end position="2129"/>
    </location>
</feature>
<dbReference type="RefSeq" id="WP_236892906.1">
    <property type="nucleotide sequence ID" value="NZ_AP024488.1"/>
</dbReference>
<keyword evidence="9" id="KW-1133">Transmembrane helix</keyword>
<dbReference type="SMART" id="SM00086">
    <property type="entry name" value="PAC"/>
    <property type="match status" value="2"/>
</dbReference>
<evidence type="ECO:0000313" key="20">
    <source>
        <dbReference type="EMBL" id="BCS96605.1"/>
    </source>
</evidence>
<dbReference type="InterPro" id="IPR001610">
    <property type="entry name" value="PAC"/>
</dbReference>
<dbReference type="InterPro" id="IPR001638">
    <property type="entry name" value="Solute-binding_3/MltF_N"/>
</dbReference>
<evidence type="ECO:0000256" key="15">
    <source>
        <dbReference type="SAM" id="SignalP"/>
    </source>
</evidence>
<evidence type="ECO:0000259" key="17">
    <source>
        <dbReference type="PROSITE" id="PS50110"/>
    </source>
</evidence>
<keyword evidence="21" id="KW-1185">Reference proteome</keyword>
<feature type="domain" description="PAC" evidence="18">
    <location>
        <begin position="1324"/>
        <end position="1376"/>
    </location>
</feature>
<dbReference type="SUPFAM" id="SSF47384">
    <property type="entry name" value="Homodimeric domain of signal transducing histidine kinase"/>
    <property type="match status" value="1"/>
</dbReference>
<evidence type="ECO:0000256" key="10">
    <source>
        <dbReference type="ARBA" id="ARBA00023012"/>
    </source>
</evidence>
<evidence type="ECO:0000256" key="7">
    <source>
        <dbReference type="ARBA" id="ARBA00022741"/>
    </source>
</evidence>
<dbReference type="Gene3D" id="3.40.190.10">
    <property type="entry name" value="Periplasmic binding protein-like II"/>
    <property type="match status" value="8"/>
</dbReference>
<feature type="coiled-coil region" evidence="14">
    <location>
        <begin position="1217"/>
        <end position="1248"/>
    </location>
</feature>
<feature type="domain" description="Histidine kinase" evidence="16">
    <location>
        <begin position="1394"/>
        <end position="1615"/>
    </location>
</feature>
<evidence type="ECO:0000256" key="9">
    <source>
        <dbReference type="ARBA" id="ARBA00022989"/>
    </source>
</evidence>
<feature type="domain" description="HPt" evidence="19">
    <location>
        <begin position="1940"/>
        <end position="2040"/>
    </location>
</feature>
<dbReference type="SMART" id="SM00062">
    <property type="entry name" value="PBPb"/>
    <property type="match status" value="3"/>
</dbReference>
<organism evidence="20 21">
    <name type="scientific">Desulfoluna limicola</name>
    <dbReference type="NCBI Taxonomy" id="2810562"/>
    <lineage>
        <taxon>Bacteria</taxon>
        <taxon>Pseudomonadati</taxon>
        <taxon>Thermodesulfobacteriota</taxon>
        <taxon>Desulfobacteria</taxon>
        <taxon>Desulfobacterales</taxon>
        <taxon>Desulfolunaceae</taxon>
        <taxon>Desulfoluna</taxon>
    </lineage>
</organism>
<feature type="signal peptide" evidence="15">
    <location>
        <begin position="1"/>
        <end position="25"/>
    </location>
</feature>
<evidence type="ECO:0000256" key="2">
    <source>
        <dbReference type="ARBA" id="ARBA00004651"/>
    </source>
</evidence>
<dbReference type="SMART" id="SM00448">
    <property type="entry name" value="REC"/>
    <property type="match status" value="2"/>
</dbReference>
<dbReference type="SUPFAM" id="SSF52172">
    <property type="entry name" value="CheY-like"/>
    <property type="match status" value="2"/>
</dbReference>
<dbReference type="PROSITE" id="PS50109">
    <property type="entry name" value="HIS_KIN"/>
    <property type="match status" value="1"/>
</dbReference>
<sequence>MSTRKNIIKTLALLCITLAAIPSLALCERDRVTIQLKWFHQFQFAGYYAAVEKGYYAREGLDVVLRERDISKHHIQSVLDGEAEYGVADSGLILARMNDKPVVLLKQIFQHSPLVFLSLKTSGIDTPYDMAGKKVMFDNTGGSDAPLLALLLEALGDPKRVTAVPHSFGTEDLTLGKVDILSAYITSQPFALKQRGVETHIINPQNYGIDFYGDNFFTTEAEIRSHPKRVEKMIRATLKGWTYALNNPEEIISLILAKYNPDLNRDQLIYEAKMTDLMILSDITPLGTATTQRYEQITEIYKKAGFSEADLDFSEFIYGSPEDAMSHSALMLTPEEKAWLKEHKTVRIGVDPAFAPFEFIRGNDTYMGIAADYTKLIEKRLGIKLKLVPGLTWKEVVTKAQNREIDVLPCVGITEERKQYFAYSTPYLSFPRVIITRSDSTIDSMDALKNAAVGVQENSSHHGFIKERSTIEPVLYTTFQDALLALSGQKTDAVIGNLAVAHHTIQILSLTNLKIAAHASPESFLLAFAVRNDWQPLVSMIDKALGSITEEETFKILQKWIPVQYVQELRPKAKMSMALTDEEKAWLSDHPTIRMGVMNAWPPLNFLDKKGIPSGIGADYIQALNRRLGGAIVLEPRPFKESHDLVKNRKLDAMMDITPKKERDSFFEFTTPYLIIPHVFVGRKDNPYINSEQDLSGKTIALEKGFYNVKYFRNNHPKVLIKEYDSTSEALGAVSKGEADAYAGNRAVVTYLIEEELLANLRVMGRMQKPPVILAIGIRKDWPILAGILQRAFDSIGQDEIRAIHRKWLGEFKGSKSKLELTTMEKAWIRQHPVIRVAMDPNWAPVEHADKQGNFHGISMDYLERMTELLGLKFDVATGLTWQERVAAVEHGELDLFSSMAQTPDREIKFHFTAPYLTMPVNIFAHSDVAYIGNLKGLAGKRVAVVEGFAIHEWLSDNHPDIMLEPVPSLPEALEMLAAGKVHAFVGNVMTTSYYINKLKLKQIRVAGETPYVNKQAMAVRRDWPILAGILQKALDAIPPNERDMIFNSWVSIKYEHGFDYSLLWKVGVPLALMLLLLAFWNRRLERVVTMRTFELKEREELYRLLFNSGNDAVFVHGWPQGGQPGPFVQVNDVACQLLGYTREALKSLTPTDIMPQGTDNQDNNVKECLSAGKPVLFEIEMITKSGHHIPVEISSRSFDMEGDNMVLSIARDITLRKQNERELTQYREHLEELVSRRTAELETANTELDSIFNLSVEGLVHIDRDFTILNVNDTLLTLWEATREEIIGKKCHEIFCLPACADHSFGGRCPLAAALSGNVHQQREQEIEVHRKNGSKAVFIETEAVLKTPSGTVAGLVKNFRDITDRKQAEVELREAKETAEAATEAKSHFLANMSHEIRTPMNAVIGMSHLALKTDLTPKQYDYLTKIDASAKSLLGIINDILDFSKIEAGKLNMETIEFHLEDILDNLSNVIPVKAHDKGLEILFQTASDVPTALLGDPLRLGQILLNLVNNAVKFTDKGEIIVRTELIEQTEEEATLRFSVCDTGLGMTPEQTAKLFQPFSQADSSTTRKYGGTGLGLTICKRLVEMMGGEIRVESEPGKGSIFSFTAVVGKVTGELTRTRDVGDLTGMRVLVVDDSNAAREIFQDMLESMTFQVSSVDSGEKALRELEREAGHDTPYDLIIMDWSMPGINGIEASRRIKARGDLWHSPTIIMVTAYGREEIMLQAEQAGVDGFLIKPVSASVLFNTIMDVFGKTVHPLTHVRPQRKPAPEMRQQMGGARVLLVEDNEINQQIAREMLEDAGLVVTIAGDGRQAVETMKKGQFDTVLMDIQMPVMDGYTATREIRKLSPAIRDIPIIAMTAHAMAGDREKSLEAGMNDHVSKPIDAEELLNTLSRWIKPGERAGVPRTRPQKTEDTLSIPALKGINTGEGLSRVAGNKKLYLDLLHRFLITHKNDAEDIKNALRENESQRAQRIAHSIKGVSGNLGADALSSAAGALESAITAEAKDEIGRAQDRFSHHLELTLQTLSEATFHTAASGGEGPAPEELGRCHPAPLLRRLFSLLRENDGEALDLLDETRRHLRGTVDDALLEQLKNATESFEFEEAVNVLRSMAAALNIPLDREGDG</sequence>
<protein>
    <recommendedName>
        <fullName evidence="3">histidine kinase</fullName>
        <ecNumber evidence="3">2.7.13.3</ecNumber>
    </recommendedName>
</protein>
<evidence type="ECO:0000256" key="6">
    <source>
        <dbReference type="ARBA" id="ARBA00022692"/>
    </source>
</evidence>
<evidence type="ECO:0000256" key="11">
    <source>
        <dbReference type="ARBA" id="ARBA00023136"/>
    </source>
</evidence>
<keyword evidence="10" id="KW-0902">Two-component regulatory system</keyword>
<proteinExistence type="predicted"/>
<dbReference type="Pfam" id="PF00497">
    <property type="entry name" value="SBP_bac_3"/>
    <property type="match status" value="3"/>
</dbReference>
<evidence type="ECO:0000256" key="5">
    <source>
        <dbReference type="ARBA" id="ARBA00022553"/>
    </source>
</evidence>
<dbReference type="PRINTS" id="PR00344">
    <property type="entry name" value="BCTRLSENSOR"/>
</dbReference>
<accession>A0ABN6F5U8</accession>
<keyword evidence="5 13" id="KW-0597">Phosphoprotein</keyword>
<dbReference type="PANTHER" id="PTHR45339">
    <property type="entry name" value="HYBRID SIGNAL TRANSDUCTION HISTIDINE KINASE J"/>
    <property type="match status" value="1"/>
</dbReference>
<dbReference type="SUPFAM" id="SSF55785">
    <property type="entry name" value="PYP-like sensor domain (PAS domain)"/>
    <property type="match status" value="2"/>
</dbReference>
<keyword evidence="7" id="KW-0547">Nucleotide-binding</keyword>
<dbReference type="SMART" id="SM00091">
    <property type="entry name" value="PAS"/>
    <property type="match status" value="2"/>
</dbReference>